<evidence type="ECO:0000313" key="1">
    <source>
        <dbReference type="EnsemblPlants" id="AVESA.00010b.r2.4CG1284780.2.CDS"/>
    </source>
</evidence>
<keyword evidence="2" id="KW-1185">Reference proteome</keyword>
<proteinExistence type="predicted"/>
<sequence>MRGTPTRWSRFLYMDAIFSLAAVPRARVLERAAARVPGCLYLCLWAPVTAQPSSSHLFCLDAWIGGGDRARPTFEAYRGALCAVVSGCVPGWAYREGRAYIELPEPGLTASASLQAQQQFYHVSHKELFFILQTLKPFSSLHTLVFFFSLQEAGTKMAVFMGCDSGEIEVGLSTTSAVAGAAVADHVQQALLEEILELPPARPTSSSSSMPSLSIGSPEYTSLIRALATPLAAAGEPSTQPLPGSLAPVYGLHAFPTAAEADDAAAAMAQAMLALISSSDASTTTSTPPPPPSYSTLPWLARHRSSPRRTTAFKAYSAATAPRARPRPGAPGQRMIKTCVSLLASVHAAMRSRELAAARHGDGGAQPPPSTTSSSQLHHMISERRRRERLNDSFQSLRALLPAGAKKDKANVLASTTEYMARLISQVSQLQDQNQQLEAQLGLNRTAGDDGSSERIEVDVTTGASSTSTSSASIVPREVSVRVTVRAECDISEVLISLLARLRETGSFTVVSVEARQQNGAAARASLTLRVTEEAGYVVDEAWLKEALTKVVEDATTTTAPPSGSP</sequence>
<dbReference type="Proteomes" id="UP001732700">
    <property type="component" value="Chromosome 4C"/>
</dbReference>
<name>A0ACD5WU85_AVESA</name>
<protein>
    <submittedName>
        <fullName evidence="1">Uncharacterized protein</fullName>
    </submittedName>
</protein>
<reference evidence="1" key="1">
    <citation type="submission" date="2021-05" db="EMBL/GenBank/DDBJ databases">
        <authorList>
            <person name="Scholz U."/>
            <person name="Mascher M."/>
            <person name="Fiebig A."/>
        </authorList>
    </citation>
    <scope>NUCLEOTIDE SEQUENCE [LARGE SCALE GENOMIC DNA]</scope>
</reference>
<evidence type="ECO:0000313" key="2">
    <source>
        <dbReference type="Proteomes" id="UP001732700"/>
    </source>
</evidence>
<reference evidence="1" key="2">
    <citation type="submission" date="2025-09" db="UniProtKB">
        <authorList>
            <consortium name="EnsemblPlants"/>
        </authorList>
    </citation>
    <scope>IDENTIFICATION</scope>
</reference>
<dbReference type="EnsemblPlants" id="AVESA.00010b.r2.4CG1284780.2">
    <property type="protein sequence ID" value="AVESA.00010b.r2.4CG1284780.2.CDS"/>
    <property type="gene ID" value="AVESA.00010b.r2.4CG1284780"/>
</dbReference>
<organism evidence="1 2">
    <name type="scientific">Avena sativa</name>
    <name type="common">Oat</name>
    <dbReference type="NCBI Taxonomy" id="4498"/>
    <lineage>
        <taxon>Eukaryota</taxon>
        <taxon>Viridiplantae</taxon>
        <taxon>Streptophyta</taxon>
        <taxon>Embryophyta</taxon>
        <taxon>Tracheophyta</taxon>
        <taxon>Spermatophyta</taxon>
        <taxon>Magnoliopsida</taxon>
        <taxon>Liliopsida</taxon>
        <taxon>Poales</taxon>
        <taxon>Poaceae</taxon>
        <taxon>BOP clade</taxon>
        <taxon>Pooideae</taxon>
        <taxon>Poodae</taxon>
        <taxon>Poeae</taxon>
        <taxon>Poeae Chloroplast Group 1 (Aveneae type)</taxon>
        <taxon>Aveninae</taxon>
        <taxon>Avena</taxon>
    </lineage>
</organism>
<accession>A0ACD5WU85</accession>